<evidence type="ECO:0000313" key="2">
    <source>
        <dbReference type="EMBL" id="TKA30922.1"/>
    </source>
</evidence>
<accession>A0A4U0U8E3</accession>
<protein>
    <recommendedName>
        <fullName evidence="4">Amidase domain-containing protein</fullName>
    </recommendedName>
</protein>
<evidence type="ECO:0000313" key="3">
    <source>
        <dbReference type="Proteomes" id="UP000310066"/>
    </source>
</evidence>
<evidence type="ECO:0000256" key="1">
    <source>
        <dbReference type="SAM" id="MobiDB-lite"/>
    </source>
</evidence>
<dbReference type="OrthoDB" id="3787804at2759"/>
<dbReference type="AlphaFoldDB" id="A0A4U0U8E3"/>
<proteinExistence type="predicted"/>
<reference evidence="2 3" key="1">
    <citation type="submission" date="2017-03" db="EMBL/GenBank/DDBJ databases">
        <title>Genomes of endolithic fungi from Antarctica.</title>
        <authorList>
            <person name="Coleine C."/>
            <person name="Masonjones S."/>
            <person name="Stajich J.E."/>
        </authorList>
    </citation>
    <scope>NUCLEOTIDE SEQUENCE [LARGE SCALE GENOMIC DNA]</scope>
    <source>
        <strain evidence="2 3">CCFEE 5311</strain>
    </source>
</reference>
<comment type="caution">
    <text evidence="2">The sequence shown here is derived from an EMBL/GenBank/DDBJ whole genome shotgun (WGS) entry which is preliminary data.</text>
</comment>
<dbReference type="InterPro" id="IPR036928">
    <property type="entry name" value="AS_sf"/>
</dbReference>
<organism evidence="2 3">
    <name type="scientific">Friedmanniomyces endolithicus</name>
    <dbReference type="NCBI Taxonomy" id="329885"/>
    <lineage>
        <taxon>Eukaryota</taxon>
        <taxon>Fungi</taxon>
        <taxon>Dikarya</taxon>
        <taxon>Ascomycota</taxon>
        <taxon>Pezizomycotina</taxon>
        <taxon>Dothideomycetes</taxon>
        <taxon>Dothideomycetidae</taxon>
        <taxon>Mycosphaerellales</taxon>
        <taxon>Teratosphaeriaceae</taxon>
        <taxon>Friedmanniomyces</taxon>
    </lineage>
</organism>
<gene>
    <name evidence="2" type="ORF">B0A54_14530</name>
</gene>
<name>A0A4U0U8E3_9PEZI</name>
<sequence>MPVKDFDINPAQDVKNSGYRPRGNPFDKANHDLYDPELWKGHPVTLQLVGRPYRDEALIAVSEVIDSVVNAPVTASAHL</sequence>
<feature type="region of interest" description="Disordered" evidence="1">
    <location>
        <begin position="1"/>
        <end position="27"/>
    </location>
</feature>
<dbReference type="Proteomes" id="UP000310066">
    <property type="component" value="Unassembled WGS sequence"/>
</dbReference>
<dbReference type="EMBL" id="NAJP01000099">
    <property type="protein sequence ID" value="TKA30922.1"/>
    <property type="molecule type" value="Genomic_DNA"/>
</dbReference>
<dbReference type="Gene3D" id="3.90.1300.10">
    <property type="entry name" value="Amidase signature (AS) domain"/>
    <property type="match status" value="1"/>
</dbReference>
<dbReference type="SUPFAM" id="SSF75304">
    <property type="entry name" value="Amidase signature (AS) enzymes"/>
    <property type="match status" value="1"/>
</dbReference>
<dbReference type="STRING" id="329885.A0A4U0U8E3"/>
<evidence type="ECO:0008006" key="4">
    <source>
        <dbReference type="Google" id="ProtNLM"/>
    </source>
</evidence>